<evidence type="ECO:0000313" key="3">
    <source>
        <dbReference type="Proteomes" id="UP000016960"/>
    </source>
</evidence>
<dbReference type="AlphaFoldDB" id="U5DG42"/>
<comment type="caution">
    <text evidence="2">The sequence shown here is derived from an EMBL/GenBank/DDBJ whole genome shotgun (WGS) entry which is preliminary data.</text>
</comment>
<keyword evidence="3" id="KW-1185">Reference proteome</keyword>
<dbReference type="SUPFAM" id="SSF52980">
    <property type="entry name" value="Restriction endonuclease-like"/>
    <property type="match status" value="1"/>
</dbReference>
<proteinExistence type="predicted"/>
<dbReference type="PATRIC" id="fig|582515.4.peg.3565"/>
<name>U5DG42_9CHRO</name>
<accession>U5DG42</accession>
<dbReference type="InterPro" id="IPR012296">
    <property type="entry name" value="Nuclease_put_TT1808"/>
</dbReference>
<sequence length="188" mass="20940">MVALAHKKFTIEQYQRMAEVGILTECDRVELIEGAIVEMSPLGSKHIGCVNRLAELFFMALSDVALVQVQSSVRVSDRSQPQPDLAILQRRSDFYSGKLPEPEDIFALVEVADTTINYDRTVKAPLYARADIREVWIVDLNTPAIEIYRNPSPDGYTSVQTVRPGESLAFQAFPDRPFAVGEILADAP</sequence>
<dbReference type="PANTHER" id="PTHR35400:SF1">
    <property type="entry name" value="SLR1083 PROTEIN"/>
    <property type="match status" value="1"/>
</dbReference>
<reference evidence="2 3" key="1">
    <citation type="submission" date="2013-05" db="EMBL/GenBank/DDBJ databases">
        <title>Draft genome sequence of Rubidibacter lacunae KORDI 51-2.</title>
        <authorList>
            <person name="Choi D.H."/>
            <person name="Noh J.H."/>
            <person name="Kwon K.-K."/>
            <person name="Lee J.-H."/>
            <person name="Ryu J.-Y."/>
        </authorList>
    </citation>
    <scope>NUCLEOTIDE SEQUENCE [LARGE SCALE GENOMIC DNA]</scope>
    <source>
        <strain evidence="2 3">KORDI 51-2</strain>
    </source>
</reference>
<dbReference type="RefSeq" id="WP_022608775.1">
    <property type="nucleotide sequence ID" value="NZ_ASSJ01000079.1"/>
</dbReference>
<dbReference type="CDD" id="cd06260">
    <property type="entry name" value="DUF820-like"/>
    <property type="match status" value="1"/>
</dbReference>
<dbReference type="EMBL" id="ASSJ01000079">
    <property type="protein sequence ID" value="ERN40232.1"/>
    <property type="molecule type" value="Genomic_DNA"/>
</dbReference>
<gene>
    <name evidence="2" type="ORF">KR51_00031710</name>
</gene>
<protein>
    <submittedName>
        <fullName evidence="2">Uncharacterized protein conserved in cyanobacteria</fullName>
    </submittedName>
</protein>
<dbReference type="InterPro" id="IPR011335">
    <property type="entry name" value="Restrct_endonuc-II-like"/>
</dbReference>
<dbReference type="Proteomes" id="UP000016960">
    <property type="component" value="Unassembled WGS sequence"/>
</dbReference>
<dbReference type="PANTHER" id="PTHR35400">
    <property type="entry name" value="SLR1083 PROTEIN"/>
    <property type="match status" value="1"/>
</dbReference>
<feature type="domain" description="Putative restriction endonuclease" evidence="1">
    <location>
        <begin position="12"/>
        <end position="175"/>
    </location>
</feature>
<evidence type="ECO:0000313" key="2">
    <source>
        <dbReference type="EMBL" id="ERN40232.1"/>
    </source>
</evidence>
<dbReference type="STRING" id="582515.KR51_00031710"/>
<dbReference type="InParanoid" id="U5DG42"/>
<evidence type="ECO:0000259" key="1">
    <source>
        <dbReference type="Pfam" id="PF05685"/>
    </source>
</evidence>
<dbReference type="eggNOG" id="COG4636">
    <property type="taxonomic scope" value="Bacteria"/>
</dbReference>
<organism evidence="2 3">
    <name type="scientific">Rubidibacter lacunae KORDI 51-2</name>
    <dbReference type="NCBI Taxonomy" id="582515"/>
    <lineage>
        <taxon>Bacteria</taxon>
        <taxon>Bacillati</taxon>
        <taxon>Cyanobacteriota</taxon>
        <taxon>Cyanophyceae</taxon>
        <taxon>Oscillatoriophycideae</taxon>
        <taxon>Chroococcales</taxon>
        <taxon>Aphanothecaceae</taxon>
        <taxon>Rubidibacter</taxon>
    </lineage>
</organism>
<dbReference type="Pfam" id="PF05685">
    <property type="entry name" value="Uma2"/>
    <property type="match status" value="1"/>
</dbReference>
<dbReference type="Gene3D" id="3.90.1570.10">
    <property type="entry name" value="tt1808, chain A"/>
    <property type="match status" value="1"/>
</dbReference>
<dbReference type="InterPro" id="IPR008538">
    <property type="entry name" value="Uma2"/>
</dbReference>